<evidence type="ECO:0000256" key="2">
    <source>
        <dbReference type="ARBA" id="ARBA00022803"/>
    </source>
</evidence>
<dbReference type="InterPro" id="IPR019734">
    <property type="entry name" value="TPR_rpt"/>
</dbReference>
<organism evidence="4 5">
    <name type="scientific">Paramecium sonneborni</name>
    <dbReference type="NCBI Taxonomy" id="65129"/>
    <lineage>
        <taxon>Eukaryota</taxon>
        <taxon>Sar</taxon>
        <taxon>Alveolata</taxon>
        <taxon>Ciliophora</taxon>
        <taxon>Intramacronucleata</taxon>
        <taxon>Oligohymenophorea</taxon>
        <taxon>Peniculida</taxon>
        <taxon>Parameciidae</taxon>
        <taxon>Paramecium</taxon>
    </lineage>
</organism>
<dbReference type="Proteomes" id="UP000692954">
    <property type="component" value="Unassembled WGS sequence"/>
</dbReference>
<dbReference type="AlphaFoldDB" id="A0A8S1RPM9"/>
<accession>A0A8S1RPM9</accession>
<evidence type="ECO:0008006" key="6">
    <source>
        <dbReference type="Google" id="ProtNLM"/>
    </source>
</evidence>
<dbReference type="EMBL" id="CAJJDN010000208">
    <property type="protein sequence ID" value="CAD8129140.1"/>
    <property type="molecule type" value="Genomic_DNA"/>
</dbReference>
<proteinExistence type="predicted"/>
<comment type="caution">
    <text evidence="4">The sequence shown here is derived from an EMBL/GenBank/DDBJ whole genome shotgun (WGS) entry which is preliminary data.</text>
</comment>
<dbReference type="PANTHER" id="PTHR44943">
    <property type="entry name" value="CELLULOSE SYNTHASE OPERON PROTEIN C"/>
    <property type="match status" value="1"/>
</dbReference>
<dbReference type="Pfam" id="PF07719">
    <property type="entry name" value="TPR_2"/>
    <property type="match status" value="1"/>
</dbReference>
<evidence type="ECO:0000313" key="5">
    <source>
        <dbReference type="Proteomes" id="UP000692954"/>
    </source>
</evidence>
<evidence type="ECO:0000256" key="3">
    <source>
        <dbReference type="PROSITE-ProRule" id="PRU00339"/>
    </source>
</evidence>
<sequence length="128" mass="14806">MSLKDLLNQGDTLYYLNIYSEALEFYEKAISISPKNDGKSQGIIIIEKLNQSQKAIQWLGLHKLNRYQEATECFDKAISINLKYQFTQVYKGLALDKLNYCQKAIERSDKVISIIPQSRILRIINCQV</sequence>
<reference evidence="4" key="1">
    <citation type="submission" date="2021-01" db="EMBL/GenBank/DDBJ databases">
        <authorList>
            <consortium name="Genoscope - CEA"/>
            <person name="William W."/>
        </authorList>
    </citation>
    <scope>NUCLEOTIDE SEQUENCE</scope>
</reference>
<dbReference type="Pfam" id="PF13181">
    <property type="entry name" value="TPR_8"/>
    <property type="match status" value="1"/>
</dbReference>
<dbReference type="InterPro" id="IPR051685">
    <property type="entry name" value="Ycf3/AcsC/BcsC/TPR_MFPF"/>
</dbReference>
<keyword evidence="5" id="KW-1185">Reference proteome</keyword>
<protein>
    <recommendedName>
        <fullName evidence="6">Tetratricopeptide repeat protein</fullName>
    </recommendedName>
</protein>
<dbReference type="PANTHER" id="PTHR44943:SF4">
    <property type="entry name" value="TPR REPEAT-CONTAINING PROTEIN MJ0798"/>
    <property type="match status" value="1"/>
</dbReference>
<name>A0A8S1RPM9_9CILI</name>
<dbReference type="SMART" id="SM00028">
    <property type="entry name" value="TPR"/>
    <property type="match status" value="2"/>
</dbReference>
<gene>
    <name evidence="4" type="ORF">PSON_ATCC_30995.1.T2080017</name>
</gene>
<feature type="repeat" description="TPR" evidence="3">
    <location>
        <begin position="3"/>
        <end position="36"/>
    </location>
</feature>
<dbReference type="OrthoDB" id="2335338at2759"/>
<keyword evidence="2 3" id="KW-0802">TPR repeat</keyword>
<dbReference type="InterPro" id="IPR013105">
    <property type="entry name" value="TPR_2"/>
</dbReference>
<keyword evidence="1" id="KW-0677">Repeat</keyword>
<evidence type="ECO:0000256" key="1">
    <source>
        <dbReference type="ARBA" id="ARBA00022737"/>
    </source>
</evidence>
<evidence type="ECO:0000313" key="4">
    <source>
        <dbReference type="EMBL" id="CAD8129140.1"/>
    </source>
</evidence>
<dbReference type="PROSITE" id="PS50005">
    <property type="entry name" value="TPR"/>
    <property type="match status" value="1"/>
</dbReference>